<accession>A0A2G5B2Z5</accession>
<dbReference type="OrthoDB" id="185373at2759"/>
<protein>
    <recommendedName>
        <fullName evidence="4">Pentacotripeptide-repeat region of PRORP domain-containing protein</fullName>
    </recommendedName>
</protein>
<proteinExistence type="predicted"/>
<feature type="repeat" description="PPR" evidence="1">
    <location>
        <begin position="526"/>
        <end position="561"/>
    </location>
</feature>
<dbReference type="Proteomes" id="UP000242474">
    <property type="component" value="Unassembled WGS sequence"/>
</dbReference>
<dbReference type="PROSITE" id="PS51375">
    <property type="entry name" value="PPR"/>
    <property type="match status" value="1"/>
</dbReference>
<dbReference type="NCBIfam" id="TIGR00756">
    <property type="entry name" value="PPR"/>
    <property type="match status" value="1"/>
</dbReference>
<evidence type="ECO:0000256" key="1">
    <source>
        <dbReference type="PROSITE-ProRule" id="PRU00708"/>
    </source>
</evidence>
<dbReference type="InterPro" id="IPR011990">
    <property type="entry name" value="TPR-like_helical_dom_sf"/>
</dbReference>
<evidence type="ECO:0000313" key="2">
    <source>
        <dbReference type="EMBL" id="PIA13390.1"/>
    </source>
</evidence>
<keyword evidence="3" id="KW-1185">Reference proteome</keyword>
<dbReference type="Gene3D" id="1.25.40.10">
    <property type="entry name" value="Tetratricopeptide repeat domain"/>
    <property type="match status" value="1"/>
</dbReference>
<organism evidence="2 3">
    <name type="scientific">Coemansia reversa (strain ATCC 12441 / NRRL 1564)</name>
    <dbReference type="NCBI Taxonomy" id="763665"/>
    <lineage>
        <taxon>Eukaryota</taxon>
        <taxon>Fungi</taxon>
        <taxon>Fungi incertae sedis</taxon>
        <taxon>Zoopagomycota</taxon>
        <taxon>Kickxellomycotina</taxon>
        <taxon>Kickxellomycetes</taxon>
        <taxon>Kickxellales</taxon>
        <taxon>Kickxellaceae</taxon>
        <taxon>Coemansia</taxon>
    </lineage>
</organism>
<name>A0A2G5B2Z5_COERN</name>
<evidence type="ECO:0000313" key="3">
    <source>
        <dbReference type="Proteomes" id="UP000242474"/>
    </source>
</evidence>
<dbReference type="EMBL" id="KZ303538">
    <property type="protein sequence ID" value="PIA13390.1"/>
    <property type="molecule type" value="Genomic_DNA"/>
</dbReference>
<dbReference type="InterPro" id="IPR002885">
    <property type="entry name" value="PPR_rpt"/>
</dbReference>
<sequence>MVVHFILNYFYEMRTATMTDYEIFGLIRCAHARLLSNDLKDLLPFVIRRLHDGHMVLPVEDKLELFYTPNVAEMRLDNLQLFTRYALALLRTVNLDACLKFLHTVTSMPAKSCDVVAANTQEVAKAIIKLSEASGDPSKVLTDVLRTLSRNTFENSISKRDLSELRYHLISDIVNYTIKPESWKISEALTQLLSTLESSLQPGTAIKIILRLEQRDVPKALAWAAMNMHLFNYATKSSVVKWVSNVLAQHRENVAQFFLHYPTEYSAVSAAQFAHVICRQLWEREADRRFVLSKALPPILQSNDMHAIGILLVTAALGPKTPILSPFGPGSNSERMKAVSKLLSRIKGDSQDLQPLLPYLFKVAGSLEAREAERGLWTEVLRRGIRPDYRMLQVAILMRLSKGYAHKQAFEFIEHTLEENPVVSKNGKAGTKDPKHVLPSDISALYLTILKALNQGGMTNAFEALAKYLIENGDIDDRTFGALASTWLDAVGHSDTATPSDVKQLWDMLKEHVNKSQNTATTYTFNRNHYHSVIEAYVRLGDVEAAWEMILGDMNKAGLAPDLMTFYTLVSPLGNNTKMWAIGKSTVAKFNEHFSEIVKQAIEDKSNTLVVKALLNQALDIKEQPQKSS</sequence>
<evidence type="ECO:0008006" key="4">
    <source>
        <dbReference type="Google" id="ProtNLM"/>
    </source>
</evidence>
<gene>
    <name evidence="2" type="ORF">COEREDRAFT_83506</name>
</gene>
<reference evidence="2 3" key="1">
    <citation type="journal article" date="2015" name="Genome Biol. Evol.">
        <title>Phylogenomic analyses indicate that early fungi evolved digesting cell walls of algal ancestors of land plants.</title>
        <authorList>
            <person name="Chang Y."/>
            <person name="Wang S."/>
            <person name="Sekimoto S."/>
            <person name="Aerts A.L."/>
            <person name="Choi C."/>
            <person name="Clum A."/>
            <person name="LaButti K.M."/>
            <person name="Lindquist E.A."/>
            <person name="Yee Ngan C."/>
            <person name="Ohm R.A."/>
            <person name="Salamov A.A."/>
            <person name="Grigoriev I.V."/>
            <person name="Spatafora J.W."/>
            <person name="Berbee M.L."/>
        </authorList>
    </citation>
    <scope>NUCLEOTIDE SEQUENCE [LARGE SCALE GENOMIC DNA]</scope>
    <source>
        <strain evidence="2 3">NRRL 1564</strain>
    </source>
</reference>
<dbReference type="AlphaFoldDB" id="A0A2G5B2Z5"/>